<dbReference type="GO" id="GO:0005886">
    <property type="term" value="C:plasma membrane"/>
    <property type="evidence" value="ECO:0007669"/>
    <property type="project" value="UniProtKB-SubCell"/>
</dbReference>
<evidence type="ECO:0000313" key="12">
    <source>
        <dbReference type="Proteomes" id="UP000014760"/>
    </source>
</evidence>
<feature type="transmembrane region" description="Helical" evidence="9">
    <location>
        <begin position="140"/>
        <end position="161"/>
    </location>
</feature>
<dbReference type="EMBL" id="KB300094">
    <property type="protein sequence ID" value="ELU07231.1"/>
    <property type="molecule type" value="Genomic_DNA"/>
</dbReference>
<comment type="function">
    <text evidence="9">Plasma membrane transporter mediating the uptake by cells of the water soluble vitamin B2/riboflavin that plays a key role in biochemical oxidation-reduction reactions of the carbohydrate, lipid, and amino acid metabolism.</text>
</comment>
<evidence type="ECO:0000256" key="8">
    <source>
        <dbReference type="ARBA" id="ARBA00023136"/>
    </source>
</evidence>
<comment type="similarity">
    <text evidence="3 9">Belongs to the riboflavin transporter family.</text>
</comment>
<dbReference type="EnsemblMetazoa" id="CapteT73789">
    <property type="protein sequence ID" value="CapteP73789"/>
    <property type="gene ID" value="CapteG73789"/>
</dbReference>
<dbReference type="Pfam" id="PF06237">
    <property type="entry name" value="SLC52_ribofla_tr"/>
    <property type="match status" value="1"/>
</dbReference>
<dbReference type="PANTHER" id="PTHR12929:SF10">
    <property type="entry name" value="RIBOFLAVIN TRANSPORTER"/>
    <property type="match status" value="1"/>
</dbReference>
<evidence type="ECO:0000256" key="1">
    <source>
        <dbReference type="ARBA" id="ARBA00000215"/>
    </source>
</evidence>
<dbReference type="AlphaFoldDB" id="R7UV16"/>
<feature type="transmembrane region" description="Helical" evidence="9">
    <location>
        <begin position="394"/>
        <end position="414"/>
    </location>
</feature>
<feature type="transmembrane region" description="Helical" evidence="9">
    <location>
        <begin position="324"/>
        <end position="343"/>
    </location>
</feature>
<evidence type="ECO:0000256" key="2">
    <source>
        <dbReference type="ARBA" id="ARBA00004651"/>
    </source>
</evidence>
<feature type="transmembrane region" description="Helical" evidence="9">
    <location>
        <begin position="205"/>
        <end position="228"/>
    </location>
</feature>
<dbReference type="GO" id="GO:0032217">
    <property type="term" value="F:riboflavin transmembrane transporter activity"/>
    <property type="evidence" value="ECO:0007669"/>
    <property type="project" value="UniProtKB-UniRule"/>
</dbReference>
<evidence type="ECO:0000256" key="6">
    <source>
        <dbReference type="ARBA" id="ARBA00022692"/>
    </source>
</evidence>
<dbReference type="OrthoDB" id="9995836at2759"/>
<evidence type="ECO:0000256" key="9">
    <source>
        <dbReference type="RuleBase" id="RU368035"/>
    </source>
</evidence>
<organism evidence="10">
    <name type="scientific">Capitella teleta</name>
    <name type="common">Polychaete worm</name>
    <dbReference type="NCBI Taxonomy" id="283909"/>
    <lineage>
        <taxon>Eukaryota</taxon>
        <taxon>Metazoa</taxon>
        <taxon>Spiralia</taxon>
        <taxon>Lophotrochozoa</taxon>
        <taxon>Annelida</taxon>
        <taxon>Polychaeta</taxon>
        <taxon>Sedentaria</taxon>
        <taxon>Scolecida</taxon>
        <taxon>Capitellidae</taxon>
        <taxon>Capitella</taxon>
    </lineage>
</organism>
<sequence length="463" mass="50539">SVPVYLAVCVLGVSGWLPMKVLWIQLPVLERSSPEGDRLPLFFLLLMEVCSVATMAYLLARRCCRPRLSEVPVIYSGLALSLASLVLLGCFWEHSTPIKGQPHSFVLFLASFLAALVASVATVTYIPFAARLLPQYMTAMLLGESLSSLVPHLMFLVQGAGRKPRCLLTMSANDSLAFNPDNFAASQMRSTTLPPDLPLQLRFSVGAYFFIHAGIVGLSAFCFVALRWHRRCQLEYRQPPTRLYHQQNCEPRPNAASPLHQVPQVQLDVPEHSEQRQIAADSAYVKPNSFRVLLTILLWTATILAGPLSSLHSHACYPTGNTSFLMGAIMADAAAVMACLVAARCLTSGRSQVTIVIALTCLGSILLTYFVALITFSTETESHNSPLFGNAGELLVTVAWIAVVGLFSFAKMSIGVESSASSPEAVMWYSCFLRISVVLGALCVLNEVSISRLYKSVQECNNE</sequence>
<comment type="subcellular location">
    <subcellularLocation>
        <location evidence="2 9">Cell membrane</location>
        <topology evidence="2 9">Multi-pass membrane protein</topology>
    </subcellularLocation>
</comment>
<keyword evidence="7 9" id="KW-1133">Transmembrane helix</keyword>
<feature type="transmembrane region" description="Helical" evidence="9">
    <location>
        <begin position="355"/>
        <end position="374"/>
    </location>
</feature>
<keyword evidence="5 9" id="KW-1003">Cell membrane</keyword>
<dbReference type="Proteomes" id="UP000014760">
    <property type="component" value="Unassembled WGS sequence"/>
</dbReference>
<dbReference type="OMA" id="WICFLLM"/>
<evidence type="ECO:0000256" key="3">
    <source>
        <dbReference type="ARBA" id="ARBA00006366"/>
    </source>
</evidence>
<keyword evidence="6 9" id="KW-0812">Transmembrane</keyword>
<reference evidence="12" key="1">
    <citation type="submission" date="2012-12" db="EMBL/GenBank/DDBJ databases">
        <authorList>
            <person name="Hellsten U."/>
            <person name="Grimwood J."/>
            <person name="Chapman J.A."/>
            <person name="Shapiro H."/>
            <person name="Aerts A."/>
            <person name="Otillar R.P."/>
            <person name="Terry A.Y."/>
            <person name="Boore J.L."/>
            <person name="Simakov O."/>
            <person name="Marletaz F."/>
            <person name="Cho S.-J."/>
            <person name="Edsinger-Gonzales E."/>
            <person name="Havlak P."/>
            <person name="Kuo D.-H."/>
            <person name="Larsson T."/>
            <person name="Lv J."/>
            <person name="Arendt D."/>
            <person name="Savage R."/>
            <person name="Osoegawa K."/>
            <person name="de Jong P."/>
            <person name="Lindberg D.R."/>
            <person name="Seaver E.C."/>
            <person name="Weisblat D.A."/>
            <person name="Putnam N.H."/>
            <person name="Grigoriev I.V."/>
            <person name="Rokhsar D.S."/>
        </authorList>
    </citation>
    <scope>NUCLEOTIDE SEQUENCE</scope>
    <source>
        <strain evidence="12">I ESC-2004</strain>
    </source>
</reference>
<feature type="non-terminal residue" evidence="10">
    <location>
        <position position="463"/>
    </location>
</feature>
<evidence type="ECO:0000256" key="5">
    <source>
        <dbReference type="ARBA" id="ARBA00022475"/>
    </source>
</evidence>
<dbReference type="PANTHER" id="PTHR12929">
    <property type="entry name" value="SOLUTE CARRIER FAMILY 52"/>
    <property type="match status" value="1"/>
</dbReference>
<keyword evidence="8 9" id="KW-0472">Membrane</keyword>
<feature type="transmembrane region" description="Helical" evidence="9">
    <location>
        <begin position="292"/>
        <end position="312"/>
    </location>
</feature>
<feature type="transmembrane region" description="Helical" evidence="9">
    <location>
        <begin position="104"/>
        <end position="128"/>
    </location>
</feature>
<evidence type="ECO:0000256" key="4">
    <source>
        <dbReference type="ARBA" id="ARBA00022448"/>
    </source>
</evidence>
<feature type="transmembrane region" description="Helical" evidence="9">
    <location>
        <begin position="39"/>
        <end position="60"/>
    </location>
</feature>
<dbReference type="InterPro" id="IPR009357">
    <property type="entry name" value="Riboflavin_transptr"/>
</dbReference>
<proteinExistence type="inferred from homology"/>
<reference evidence="11" key="3">
    <citation type="submission" date="2015-06" db="UniProtKB">
        <authorList>
            <consortium name="EnsemblMetazoa"/>
        </authorList>
    </citation>
    <scope>IDENTIFICATION</scope>
</reference>
<dbReference type="HOGENOM" id="CLU_591320_0_0_1"/>
<feature type="transmembrane region" description="Helical" evidence="9">
    <location>
        <begin position="72"/>
        <end position="92"/>
    </location>
</feature>
<feature type="non-terminal residue" evidence="10">
    <location>
        <position position="1"/>
    </location>
</feature>
<name>R7UV16_CAPTE</name>
<keyword evidence="12" id="KW-1185">Reference proteome</keyword>
<evidence type="ECO:0000256" key="7">
    <source>
        <dbReference type="ARBA" id="ARBA00022989"/>
    </source>
</evidence>
<keyword evidence="4 9" id="KW-0813">Transport</keyword>
<reference evidence="10 12" key="2">
    <citation type="journal article" date="2013" name="Nature">
        <title>Insights into bilaterian evolution from three spiralian genomes.</title>
        <authorList>
            <person name="Simakov O."/>
            <person name="Marletaz F."/>
            <person name="Cho S.J."/>
            <person name="Edsinger-Gonzales E."/>
            <person name="Havlak P."/>
            <person name="Hellsten U."/>
            <person name="Kuo D.H."/>
            <person name="Larsson T."/>
            <person name="Lv J."/>
            <person name="Arendt D."/>
            <person name="Savage R."/>
            <person name="Osoegawa K."/>
            <person name="de Jong P."/>
            <person name="Grimwood J."/>
            <person name="Chapman J.A."/>
            <person name="Shapiro H."/>
            <person name="Aerts A."/>
            <person name="Otillar R.P."/>
            <person name="Terry A.Y."/>
            <person name="Boore J.L."/>
            <person name="Grigoriev I.V."/>
            <person name="Lindberg D.R."/>
            <person name="Seaver E.C."/>
            <person name="Weisblat D.A."/>
            <person name="Putnam N.H."/>
            <person name="Rokhsar D.S."/>
        </authorList>
    </citation>
    <scope>NUCLEOTIDE SEQUENCE</scope>
    <source>
        <strain evidence="10 12">I ESC-2004</strain>
    </source>
</reference>
<evidence type="ECO:0000313" key="11">
    <source>
        <dbReference type="EnsemblMetazoa" id="CapteP73789"/>
    </source>
</evidence>
<accession>R7UV16</accession>
<protein>
    <recommendedName>
        <fullName evidence="9">Riboflavin transporter</fullName>
    </recommendedName>
</protein>
<gene>
    <name evidence="10" type="ORF">CAPTEDRAFT_73789</name>
</gene>
<dbReference type="EMBL" id="AMQN01001147">
    <property type="status" value="NOT_ANNOTATED_CDS"/>
    <property type="molecule type" value="Genomic_DNA"/>
</dbReference>
<comment type="catalytic activity">
    <reaction evidence="1 9">
        <text>riboflavin(in) = riboflavin(out)</text>
        <dbReference type="Rhea" id="RHEA:35015"/>
        <dbReference type="ChEBI" id="CHEBI:57986"/>
    </reaction>
</comment>
<evidence type="ECO:0000313" key="10">
    <source>
        <dbReference type="EMBL" id="ELU07231.1"/>
    </source>
</evidence>